<comment type="subcellular location">
    <subcellularLocation>
        <location evidence="1">Cell membrane</location>
        <topology evidence="1">Lipid-anchor</topology>
    </subcellularLocation>
</comment>
<organism evidence="11 12">
    <name type="scientific">Powellomyces hirtus</name>
    <dbReference type="NCBI Taxonomy" id="109895"/>
    <lineage>
        <taxon>Eukaryota</taxon>
        <taxon>Fungi</taxon>
        <taxon>Fungi incertae sedis</taxon>
        <taxon>Chytridiomycota</taxon>
        <taxon>Chytridiomycota incertae sedis</taxon>
        <taxon>Chytridiomycetes</taxon>
        <taxon>Spizellomycetales</taxon>
        <taxon>Powellomycetaceae</taxon>
        <taxon>Powellomyces</taxon>
    </lineage>
</organism>
<dbReference type="EMBL" id="QEAQ01000121">
    <property type="protein sequence ID" value="TPX55209.1"/>
    <property type="molecule type" value="Genomic_DNA"/>
</dbReference>
<evidence type="ECO:0000256" key="8">
    <source>
        <dbReference type="ARBA" id="ARBA00023288"/>
    </source>
</evidence>
<dbReference type="Pfam" id="PF00071">
    <property type="entry name" value="Ras"/>
    <property type="match status" value="1"/>
</dbReference>
<evidence type="ECO:0000256" key="3">
    <source>
        <dbReference type="ARBA" id="ARBA00022475"/>
    </source>
</evidence>
<evidence type="ECO:0000313" key="12">
    <source>
        <dbReference type="Proteomes" id="UP000318582"/>
    </source>
</evidence>
<dbReference type="InterPro" id="IPR027417">
    <property type="entry name" value="P-loop_NTPase"/>
</dbReference>
<dbReference type="FunFam" id="3.40.50.300:FF:000080">
    <property type="entry name" value="Ras-like GTPase Ras1"/>
    <property type="match status" value="1"/>
</dbReference>
<dbReference type="SMART" id="SM00174">
    <property type="entry name" value="RHO"/>
    <property type="match status" value="1"/>
</dbReference>
<evidence type="ECO:0000256" key="4">
    <source>
        <dbReference type="ARBA" id="ARBA00022481"/>
    </source>
</evidence>
<evidence type="ECO:0000256" key="5">
    <source>
        <dbReference type="ARBA" id="ARBA00022741"/>
    </source>
</evidence>
<keyword evidence="8" id="KW-0449">Lipoprotein</keyword>
<dbReference type="STRING" id="109895.A0A507DTY0"/>
<dbReference type="SUPFAM" id="SSF52540">
    <property type="entry name" value="P-loop containing nucleoside triphosphate hydrolases"/>
    <property type="match status" value="1"/>
</dbReference>
<sequence length="194" mass="21921">MSRGTLVREYKIVVVGGGGVGKSALTIQFIQSQFVDEYDPTIEDSYRKQCSVDGENAVLDVLDTAGQEEYSAMREQYMRSGEGFLLVYSITSRSSFEEIQTFHQQILRVKDRDWFPVTLVGNKCDLEGERVVGTAEGRELAKMFKCKFMETSARSKINVDEAFFSLVRAIRDENKKTPGGAQPVKKKKSRCMIM</sequence>
<dbReference type="NCBIfam" id="TIGR00231">
    <property type="entry name" value="small_GTP"/>
    <property type="match status" value="1"/>
</dbReference>
<gene>
    <name evidence="11" type="ORF">PhCBS80983_g05512</name>
</gene>
<reference evidence="11 12" key="1">
    <citation type="journal article" date="2019" name="Sci. Rep.">
        <title>Comparative genomics of chytrid fungi reveal insights into the obligate biotrophic and pathogenic lifestyle of Synchytrium endobioticum.</title>
        <authorList>
            <person name="van de Vossenberg B.T.L.H."/>
            <person name="Warris S."/>
            <person name="Nguyen H.D.T."/>
            <person name="van Gent-Pelzer M.P.E."/>
            <person name="Joly D.L."/>
            <person name="van de Geest H.C."/>
            <person name="Bonants P.J.M."/>
            <person name="Smith D.S."/>
            <person name="Levesque C.A."/>
            <person name="van der Lee T.A.J."/>
        </authorList>
    </citation>
    <scope>NUCLEOTIDE SEQUENCE [LARGE SCALE GENOMIC DNA]</scope>
    <source>
        <strain evidence="11 12">CBS 809.83</strain>
    </source>
</reference>
<dbReference type="InterPro" id="IPR005225">
    <property type="entry name" value="Small_GTP-bd"/>
</dbReference>
<keyword evidence="6" id="KW-0342">GTP-binding</keyword>
<dbReference type="OrthoDB" id="5976022at2759"/>
<evidence type="ECO:0000256" key="1">
    <source>
        <dbReference type="ARBA" id="ARBA00004193"/>
    </source>
</evidence>
<protein>
    <recommendedName>
        <fullName evidence="13">Small monomeric GTPase</fullName>
    </recommendedName>
</protein>
<dbReference type="GO" id="GO:0003924">
    <property type="term" value="F:GTPase activity"/>
    <property type="evidence" value="ECO:0007669"/>
    <property type="project" value="InterPro"/>
</dbReference>
<name>A0A507DTY0_9FUNG</name>
<keyword evidence="12" id="KW-1185">Reference proteome</keyword>
<dbReference type="SMART" id="SM00175">
    <property type="entry name" value="RAB"/>
    <property type="match status" value="1"/>
</dbReference>
<dbReference type="Proteomes" id="UP000318582">
    <property type="component" value="Unassembled WGS sequence"/>
</dbReference>
<dbReference type="GO" id="GO:0005525">
    <property type="term" value="F:GTP binding"/>
    <property type="evidence" value="ECO:0007669"/>
    <property type="project" value="UniProtKB-KW"/>
</dbReference>
<dbReference type="Gene3D" id="3.40.50.300">
    <property type="entry name" value="P-loop containing nucleotide triphosphate hydrolases"/>
    <property type="match status" value="1"/>
</dbReference>
<feature type="region of interest" description="Disordered" evidence="10">
    <location>
        <begin position="175"/>
        <end position="194"/>
    </location>
</feature>
<dbReference type="PROSITE" id="PS51420">
    <property type="entry name" value="RHO"/>
    <property type="match status" value="1"/>
</dbReference>
<dbReference type="AlphaFoldDB" id="A0A507DTY0"/>
<keyword evidence="5" id="KW-0547">Nucleotide-binding</keyword>
<dbReference type="GO" id="GO:0007165">
    <property type="term" value="P:signal transduction"/>
    <property type="evidence" value="ECO:0007669"/>
    <property type="project" value="InterPro"/>
</dbReference>
<evidence type="ECO:0000256" key="10">
    <source>
        <dbReference type="SAM" id="MobiDB-lite"/>
    </source>
</evidence>
<dbReference type="SMART" id="SM00173">
    <property type="entry name" value="RAS"/>
    <property type="match status" value="1"/>
</dbReference>
<feature type="compositionally biased region" description="Basic residues" evidence="10">
    <location>
        <begin position="184"/>
        <end position="194"/>
    </location>
</feature>
<comment type="similarity">
    <text evidence="2">Belongs to the small GTPase superfamily. Ras family.</text>
</comment>
<comment type="caution">
    <text evidence="11">The sequence shown here is derived from an EMBL/GenBank/DDBJ whole genome shotgun (WGS) entry which is preliminary data.</text>
</comment>
<dbReference type="PROSITE" id="PS51421">
    <property type="entry name" value="RAS"/>
    <property type="match status" value="1"/>
</dbReference>
<evidence type="ECO:0000313" key="11">
    <source>
        <dbReference type="EMBL" id="TPX55209.1"/>
    </source>
</evidence>
<keyword evidence="7" id="KW-0472">Membrane</keyword>
<dbReference type="InterPro" id="IPR020849">
    <property type="entry name" value="Small_GTPase_Ras-type"/>
</dbReference>
<accession>A0A507DTY0</accession>
<keyword evidence="3" id="KW-1003">Cell membrane</keyword>
<evidence type="ECO:0000256" key="9">
    <source>
        <dbReference type="ARBA" id="ARBA00023289"/>
    </source>
</evidence>
<dbReference type="PANTHER" id="PTHR24070">
    <property type="entry name" value="RAS, DI-RAS, AND RHEB FAMILY MEMBERS OF SMALL GTPASE SUPERFAMILY"/>
    <property type="match status" value="1"/>
</dbReference>
<keyword evidence="4" id="KW-0488">Methylation</keyword>
<evidence type="ECO:0000256" key="7">
    <source>
        <dbReference type="ARBA" id="ARBA00023136"/>
    </source>
</evidence>
<evidence type="ECO:0000256" key="6">
    <source>
        <dbReference type="ARBA" id="ARBA00023134"/>
    </source>
</evidence>
<dbReference type="InterPro" id="IPR001806">
    <property type="entry name" value="Small_GTPase"/>
</dbReference>
<keyword evidence="9" id="KW-0636">Prenylation</keyword>
<dbReference type="PRINTS" id="PR00449">
    <property type="entry name" value="RASTRNSFRMNG"/>
</dbReference>
<evidence type="ECO:0000256" key="2">
    <source>
        <dbReference type="ARBA" id="ARBA00008344"/>
    </source>
</evidence>
<dbReference type="GO" id="GO:0005886">
    <property type="term" value="C:plasma membrane"/>
    <property type="evidence" value="ECO:0007669"/>
    <property type="project" value="UniProtKB-SubCell"/>
</dbReference>
<proteinExistence type="inferred from homology"/>
<dbReference type="PROSITE" id="PS51419">
    <property type="entry name" value="RAB"/>
    <property type="match status" value="1"/>
</dbReference>
<evidence type="ECO:0008006" key="13">
    <source>
        <dbReference type="Google" id="ProtNLM"/>
    </source>
</evidence>